<dbReference type="InterPro" id="IPR027417">
    <property type="entry name" value="P-loop_NTPase"/>
</dbReference>
<name>A0A1I5XP54_9BACT</name>
<dbReference type="GO" id="GO:0003677">
    <property type="term" value="F:DNA binding"/>
    <property type="evidence" value="ECO:0007669"/>
    <property type="project" value="UniProtKB-UniRule"/>
</dbReference>
<keyword evidence="16" id="KW-1185">Reference proteome</keyword>
<keyword evidence="9 12" id="KW-0238">DNA-binding</keyword>
<gene>
    <name evidence="12" type="primary">priA</name>
    <name evidence="15" type="ORF">SAMN05444277_10985</name>
</gene>
<evidence type="ECO:0000256" key="10">
    <source>
        <dbReference type="ARBA" id="ARBA00023235"/>
    </source>
</evidence>
<feature type="binding site" evidence="12">
    <location>
        <position position="539"/>
    </location>
    <ligand>
        <name>Zn(2+)</name>
        <dbReference type="ChEBI" id="CHEBI:29105"/>
        <label>1</label>
    </ligand>
</feature>
<keyword evidence="8 12" id="KW-0067">ATP-binding</keyword>
<dbReference type="Pfam" id="PF18319">
    <property type="entry name" value="Zn_ribbon_PriA"/>
    <property type="match status" value="1"/>
</dbReference>
<dbReference type="AlphaFoldDB" id="A0A1I5XP54"/>
<dbReference type="Pfam" id="PF18074">
    <property type="entry name" value="PriA_C"/>
    <property type="match status" value="1"/>
</dbReference>
<evidence type="ECO:0000256" key="4">
    <source>
        <dbReference type="ARBA" id="ARBA00022741"/>
    </source>
</evidence>
<dbReference type="EC" id="5.6.2.4" evidence="12"/>
<dbReference type="CDD" id="cd18804">
    <property type="entry name" value="SF2_C_priA"/>
    <property type="match status" value="1"/>
</dbReference>
<evidence type="ECO:0000256" key="2">
    <source>
        <dbReference type="ARBA" id="ARBA00022705"/>
    </source>
</evidence>
<dbReference type="PROSITE" id="PS51194">
    <property type="entry name" value="HELICASE_CTER"/>
    <property type="match status" value="1"/>
</dbReference>
<dbReference type="RefSeq" id="WP_090660017.1">
    <property type="nucleotide sequence ID" value="NZ_FOXQ01000009.1"/>
</dbReference>
<evidence type="ECO:0000259" key="13">
    <source>
        <dbReference type="PROSITE" id="PS51192"/>
    </source>
</evidence>
<evidence type="ECO:0000256" key="5">
    <source>
        <dbReference type="ARBA" id="ARBA00022801"/>
    </source>
</evidence>
<dbReference type="InterPro" id="IPR041222">
    <property type="entry name" value="PriA_3primeBD"/>
</dbReference>
<evidence type="ECO:0000256" key="11">
    <source>
        <dbReference type="ARBA" id="ARBA00048988"/>
    </source>
</evidence>
<comment type="subunit">
    <text evidence="12">Component of the replication restart primosome.</text>
</comment>
<dbReference type="EMBL" id="FOXQ01000009">
    <property type="protein sequence ID" value="SFQ33765.1"/>
    <property type="molecule type" value="Genomic_DNA"/>
</dbReference>
<keyword evidence="4 12" id="KW-0547">Nucleotide-binding</keyword>
<evidence type="ECO:0000256" key="3">
    <source>
        <dbReference type="ARBA" id="ARBA00022723"/>
    </source>
</evidence>
<keyword evidence="6 12" id="KW-0347">Helicase</keyword>
<feature type="binding site" evidence="12">
    <location>
        <position position="545"/>
    </location>
    <ligand>
        <name>Zn(2+)</name>
        <dbReference type="ChEBI" id="CHEBI:29105"/>
        <label>2</label>
    </ligand>
</feature>
<dbReference type="Pfam" id="PF00271">
    <property type="entry name" value="Helicase_C"/>
    <property type="match status" value="1"/>
</dbReference>
<dbReference type="InterPro" id="IPR040498">
    <property type="entry name" value="PriA_CRR"/>
</dbReference>
<dbReference type="Gene3D" id="3.40.50.300">
    <property type="entry name" value="P-loop containing nucleotide triphosphate hydrolases"/>
    <property type="match status" value="2"/>
</dbReference>
<dbReference type="GO" id="GO:1990077">
    <property type="term" value="C:primosome complex"/>
    <property type="evidence" value="ECO:0007669"/>
    <property type="project" value="UniProtKB-UniRule"/>
</dbReference>
<dbReference type="FunFam" id="3.40.50.300:FF:000489">
    <property type="entry name" value="Primosome assembly protein PriA"/>
    <property type="match status" value="1"/>
</dbReference>
<dbReference type="FunFam" id="3.40.1440.60:FF:000001">
    <property type="entry name" value="Primosomal protein N"/>
    <property type="match status" value="1"/>
</dbReference>
<dbReference type="InterPro" id="IPR001650">
    <property type="entry name" value="Helicase_C-like"/>
</dbReference>
<dbReference type="GO" id="GO:0006269">
    <property type="term" value="P:DNA replication, synthesis of primer"/>
    <property type="evidence" value="ECO:0007669"/>
    <property type="project" value="UniProtKB-KW"/>
</dbReference>
<dbReference type="Gene3D" id="3.40.1440.60">
    <property type="entry name" value="PriA, 3(prime) DNA-binding domain"/>
    <property type="match status" value="1"/>
</dbReference>
<comment type="function">
    <text evidence="12">Initiates the restart of stalled replication forks, which reloads the replicative helicase on sites other than the origin of replication. Recognizes and binds to abandoned replication forks and remodels them to uncover a helicase loading site. Promotes assembly of the primosome at these replication forks.</text>
</comment>
<dbReference type="InterPro" id="IPR041236">
    <property type="entry name" value="PriA_C"/>
</dbReference>
<evidence type="ECO:0000313" key="15">
    <source>
        <dbReference type="EMBL" id="SFQ33765.1"/>
    </source>
</evidence>
<dbReference type="GO" id="GO:0006302">
    <property type="term" value="P:double-strand break repair"/>
    <property type="evidence" value="ECO:0007669"/>
    <property type="project" value="InterPro"/>
</dbReference>
<dbReference type="Pfam" id="PF17764">
    <property type="entry name" value="PriA_3primeBD"/>
    <property type="match status" value="1"/>
</dbReference>
<keyword evidence="5 12" id="KW-0378">Hydrolase</keyword>
<dbReference type="InterPro" id="IPR014001">
    <property type="entry name" value="Helicase_ATP-bd"/>
</dbReference>
<evidence type="ECO:0000256" key="9">
    <source>
        <dbReference type="ARBA" id="ARBA00023125"/>
    </source>
</evidence>
<keyword evidence="2 12" id="KW-0235">DNA replication</keyword>
<accession>A0A1I5XP54</accession>
<evidence type="ECO:0000256" key="8">
    <source>
        <dbReference type="ARBA" id="ARBA00022840"/>
    </source>
</evidence>
<keyword evidence="3 12" id="KW-0479">Metal-binding</keyword>
<dbReference type="SMART" id="SM00487">
    <property type="entry name" value="DEXDc"/>
    <property type="match status" value="1"/>
</dbReference>
<evidence type="ECO:0000259" key="14">
    <source>
        <dbReference type="PROSITE" id="PS51194"/>
    </source>
</evidence>
<dbReference type="STRING" id="1465490.SAMN05444277_10985"/>
<dbReference type="GO" id="GO:0005524">
    <property type="term" value="F:ATP binding"/>
    <property type="evidence" value="ECO:0007669"/>
    <property type="project" value="UniProtKB-UniRule"/>
</dbReference>
<feature type="binding site" evidence="12">
    <location>
        <position position="579"/>
    </location>
    <ligand>
        <name>Zn(2+)</name>
        <dbReference type="ChEBI" id="CHEBI:29105"/>
        <label>1</label>
    </ligand>
</feature>
<dbReference type="GO" id="GO:0016887">
    <property type="term" value="F:ATP hydrolysis activity"/>
    <property type="evidence" value="ECO:0007669"/>
    <property type="project" value="RHEA"/>
</dbReference>
<dbReference type="InterPro" id="IPR042115">
    <property type="entry name" value="PriA_3primeBD_sf"/>
</dbReference>
<proteinExistence type="inferred from homology"/>
<sequence length="830" mass="95388">MNNNEVENRNDGSGGTLYAEIIIPLALPQTYTWLIPSQFQQSAKPGIRVEVQLRNKRYSGIIKKLIHQKPNDFQPKPILNILDDEPLLHQQQLQLWQWIAEYYMCSEGEVMQAAMPANLKLSSETILVWNDEHNEDFTNLNDKEYIVAEALSIKKELKLSKVQQLLDASYVYPVIKKLIEKDVCHVWEELKEKYKEKTETYIVLHPQYHDEEKLAALLNTSTRAPKQMELLLSYLHLIKEDGEVTQSSLLKKSNAAAAQLKGLVDKNILLAEKRSINRIRSLPKDIHIDFTLSPAQQTALNEINDSFKEKNVCLLHGATASGKTQIYIKLIEQYIQQGKQVLYMLPEIALTAQVIRRLQKHFGGYIAVYHSKFNANERVEIWNRIKNGELKVLLGARSALFLPFKDLGLIIADEEHDASYKQQDPAPRYHARDTAIYYASLFNAGGSAKVLLGSATPSVESYFNAQTKKYALVELKERYGNAVLPSIEIIDLTKIASKDRVPVSPQLKEAIDETLAQHKQVLLFQNRRGYTPYMVCNVCGWIPQCKNCDVTLTYHKAKNKMICHYCGTEYPVLYTCPQCGSHDFKQKNFGTEKLEELVVETFPAAKVARMDYDTMKGKNNHDTLIKLFEQQKINLLVGTQMIVKGLDFEHVNLVGILDADSLLYFADFRVNERAFQLMEQVSGRAGRKDDNGKVLIQVRNTHHPVLKFVKEHDYKALYDFDIQSRQFYHYPPFTRLIHFSFRHKENHIAEEAANIFTAGIKKDFEPYITGPAQPVINRLRNKYIWDLLLKLPRNSELINKCKMQAEQQIAILKFNKRYSSVDIVPDVDPV</sequence>
<dbReference type="InterPro" id="IPR005259">
    <property type="entry name" value="PriA"/>
</dbReference>
<dbReference type="SMART" id="SM00490">
    <property type="entry name" value="HELICc"/>
    <property type="match status" value="1"/>
</dbReference>
<comment type="catalytic activity">
    <reaction evidence="11 12">
        <text>ATP + H2O = ADP + phosphate + H(+)</text>
        <dbReference type="Rhea" id="RHEA:13065"/>
        <dbReference type="ChEBI" id="CHEBI:15377"/>
        <dbReference type="ChEBI" id="CHEBI:15378"/>
        <dbReference type="ChEBI" id="CHEBI:30616"/>
        <dbReference type="ChEBI" id="CHEBI:43474"/>
        <dbReference type="ChEBI" id="CHEBI:456216"/>
        <dbReference type="EC" id="5.6.2.4"/>
    </reaction>
</comment>
<dbReference type="PROSITE" id="PS51192">
    <property type="entry name" value="HELICASE_ATP_BIND_1"/>
    <property type="match status" value="1"/>
</dbReference>
<dbReference type="HAMAP" id="MF_00983">
    <property type="entry name" value="PriA"/>
    <property type="match status" value="1"/>
</dbReference>
<dbReference type="GO" id="GO:0006270">
    <property type="term" value="P:DNA replication initiation"/>
    <property type="evidence" value="ECO:0007669"/>
    <property type="project" value="TreeGrafter"/>
</dbReference>
<dbReference type="PANTHER" id="PTHR30580:SF0">
    <property type="entry name" value="PRIMOSOMAL PROTEIN N"/>
    <property type="match status" value="1"/>
</dbReference>
<organism evidence="15 16">
    <name type="scientific">Parafilimonas terrae</name>
    <dbReference type="NCBI Taxonomy" id="1465490"/>
    <lineage>
        <taxon>Bacteria</taxon>
        <taxon>Pseudomonadati</taxon>
        <taxon>Bacteroidota</taxon>
        <taxon>Chitinophagia</taxon>
        <taxon>Chitinophagales</taxon>
        <taxon>Chitinophagaceae</taxon>
        <taxon>Parafilimonas</taxon>
    </lineage>
</organism>
<feature type="binding site" evidence="12">
    <location>
        <position position="576"/>
    </location>
    <ligand>
        <name>Zn(2+)</name>
        <dbReference type="ChEBI" id="CHEBI:29105"/>
        <label>1</label>
    </ligand>
</feature>
<comment type="catalytic activity">
    <reaction evidence="12">
        <text>Couples ATP hydrolysis with the unwinding of duplex DNA by translocating in the 3'-5' direction.</text>
        <dbReference type="EC" id="5.6.2.4"/>
    </reaction>
</comment>
<reference evidence="15 16" key="1">
    <citation type="submission" date="2016-10" db="EMBL/GenBank/DDBJ databases">
        <authorList>
            <person name="de Groot N.N."/>
        </authorList>
    </citation>
    <scope>NUCLEOTIDE SEQUENCE [LARGE SCALE GENOMIC DNA]</scope>
    <source>
        <strain evidence="15 16">DSM 28286</strain>
    </source>
</reference>
<feature type="binding site" evidence="12">
    <location>
        <position position="548"/>
    </location>
    <ligand>
        <name>Zn(2+)</name>
        <dbReference type="ChEBI" id="CHEBI:29105"/>
        <label>2</label>
    </ligand>
</feature>
<feature type="domain" description="Helicase C-terminal" evidence="14">
    <location>
        <begin position="549"/>
        <end position="728"/>
    </location>
</feature>
<comment type="similarity">
    <text evidence="12">Belongs to the helicase family. PriA subfamily.</text>
</comment>
<evidence type="ECO:0000256" key="1">
    <source>
        <dbReference type="ARBA" id="ARBA00022515"/>
    </source>
</evidence>
<feature type="domain" description="Helicase ATP-binding" evidence="13">
    <location>
        <begin position="304"/>
        <end position="475"/>
    </location>
</feature>
<dbReference type="CDD" id="cd17929">
    <property type="entry name" value="DEXHc_priA"/>
    <property type="match status" value="1"/>
</dbReference>
<evidence type="ECO:0000313" key="16">
    <source>
        <dbReference type="Proteomes" id="UP000199031"/>
    </source>
</evidence>
<protein>
    <recommendedName>
        <fullName evidence="12">Replication restart protein PriA</fullName>
    </recommendedName>
    <alternativeName>
        <fullName evidence="12">ATP-dependent DNA helicase PriA</fullName>
        <ecNumber evidence="12">5.6.2.4</ecNumber>
    </alternativeName>
    <alternativeName>
        <fullName evidence="12">DNA 3'-5' helicase PriA</fullName>
    </alternativeName>
</protein>
<dbReference type="Pfam" id="PF00270">
    <property type="entry name" value="DEAD"/>
    <property type="match status" value="1"/>
</dbReference>
<dbReference type="PANTHER" id="PTHR30580">
    <property type="entry name" value="PRIMOSOMAL PROTEIN N"/>
    <property type="match status" value="1"/>
</dbReference>
<feature type="binding site" evidence="12">
    <location>
        <position position="566"/>
    </location>
    <ligand>
        <name>Zn(2+)</name>
        <dbReference type="ChEBI" id="CHEBI:29105"/>
        <label>2</label>
    </ligand>
</feature>
<dbReference type="InterPro" id="IPR011545">
    <property type="entry name" value="DEAD/DEAH_box_helicase_dom"/>
</dbReference>
<comment type="cofactor">
    <cofactor evidence="12">
        <name>Zn(2+)</name>
        <dbReference type="ChEBI" id="CHEBI:29105"/>
    </cofactor>
    <text evidence="12">Binds 2 zinc ions per subunit.</text>
</comment>
<evidence type="ECO:0000256" key="7">
    <source>
        <dbReference type="ARBA" id="ARBA00022833"/>
    </source>
</evidence>
<evidence type="ECO:0000256" key="12">
    <source>
        <dbReference type="HAMAP-Rule" id="MF_00983"/>
    </source>
</evidence>
<dbReference type="OrthoDB" id="9759544at2"/>
<dbReference type="GO" id="GO:0006310">
    <property type="term" value="P:DNA recombination"/>
    <property type="evidence" value="ECO:0007669"/>
    <property type="project" value="InterPro"/>
</dbReference>
<dbReference type="SUPFAM" id="SSF52540">
    <property type="entry name" value="P-loop containing nucleoside triphosphate hydrolases"/>
    <property type="match status" value="2"/>
</dbReference>
<keyword evidence="10 12" id="KW-0413">Isomerase</keyword>
<feature type="binding site" evidence="12">
    <location>
        <position position="536"/>
    </location>
    <ligand>
        <name>Zn(2+)</name>
        <dbReference type="ChEBI" id="CHEBI:29105"/>
        <label>1</label>
    </ligand>
</feature>
<dbReference type="Proteomes" id="UP000199031">
    <property type="component" value="Unassembled WGS sequence"/>
</dbReference>
<keyword evidence="1 12" id="KW-0639">Primosome</keyword>
<dbReference type="NCBIfam" id="TIGR00595">
    <property type="entry name" value="priA"/>
    <property type="match status" value="1"/>
</dbReference>
<feature type="binding site" evidence="12">
    <location>
        <position position="563"/>
    </location>
    <ligand>
        <name>Zn(2+)</name>
        <dbReference type="ChEBI" id="CHEBI:29105"/>
        <label>2</label>
    </ligand>
</feature>
<dbReference type="GO" id="GO:0043138">
    <property type="term" value="F:3'-5' DNA helicase activity"/>
    <property type="evidence" value="ECO:0007669"/>
    <property type="project" value="UniProtKB-EC"/>
</dbReference>
<keyword evidence="7 12" id="KW-0862">Zinc</keyword>
<dbReference type="GO" id="GO:0008270">
    <property type="term" value="F:zinc ion binding"/>
    <property type="evidence" value="ECO:0007669"/>
    <property type="project" value="UniProtKB-UniRule"/>
</dbReference>
<evidence type="ECO:0000256" key="6">
    <source>
        <dbReference type="ARBA" id="ARBA00022806"/>
    </source>
</evidence>